<accession>A0A0G0C081</accession>
<dbReference type="Gene3D" id="2.60.120.260">
    <property type="entry name" value="Galactose-binding domain-like"/>
    <property type="match status" value="1"/>
</dbReference>
<comment type="caution">
    <text evidence="2">The sequence shown here is derived from an EMBL/GenBank/DDBJ whole genome shotgun (WGS) entry which is preliminary data.</text>
</comment>
<keyword evidence="1" id="KW-0472">Membrane</keyword>
<dbReference type="AlphaFoldDB" id="A0A0G0C081"/>
<dbReference type="EMBL" id="LBQH01000035">
    <property type="protein sequence ID" value="KKP75104.1"/>
    <property type="molecule type" value="Genomic_DNA"/>
</dbReference>
<name>A0A0G0C081_9BACT</name>
<protein>
    <submittedName>
        <fullName evidence="2">Uncharacterized protein</fullName>
    </submittedName>
</protein>
<dbReference type="Proteomes" id="UP000034816">
    <property type="component" value="Unassembled WGS sequence"/>
</dbReference>
<feature type="non-terminal residue" evidence="2">
    <location>
        <position position="266"/>
    </location>
</feature>
<evidence type="ECO:0000313" key="3">
    <source>
        <dbReference type="Proteomes" id="UP000034816"/>
    </source>
</evidence>
<reference evidence="2 3" key="1">
    <citation type="journal article" date="2015" name="Nature">
        <title>rRNA introns, odd ribosomes, and small enigmatic genomes across a large radiation of phyla.</title>
        <authorList>
            <person name="Brown C.T."/>
            <person name="Hug L.A."/>
            <person name="Thomas B.C."/>
            <person name="Sharon I."/>
            <person name="Castelle C.J."/>
            <person name="Singh A."/>
            <person name="Wilkins M.J."/>
            <person name="Williams K.H."/>
            <person name="Banfield J.F."/>
        </authorList>
    </citation>
    <scope>NUCLEOTIDE SEQUENCE [LARGE SCALE GENOMIC DNA]</scope>
</reference>
<keyword evidence="1" id="KW-1133">Transmembrane helix</keyword>
<gene>
    <name evidence="2" type="ORF">UR73_C0035G0007</name>
</gene>
<keyword evidence="1" id="KW-0812">Transmembrane</keyword>
<sequence>MIQRLQHPAILVRIFIALTSIVISFLIFITLGNLPTRIFAANVLTNPSFTGNATGWTLGTDMAYSSSVYQDSAGSVGVSATGRNSASSGTATQTISTSIEAGSSVNLSFYWSKDCDISLAFGDEICSINDIYVRVKYGASTYYEWSDLTTIPELWTNVNNDISSYITSTGTYTFEISISLKSGSGKTAYARGYVDNINLDVTPPLTEITVGTTGTQTTNIQQGSTDAYIGGAFSFIRNTGSTSVTSITITEMGTISDSNISGLILY</sequence>
<organism evidence="2 3">
    <name type="scientific">candidate division WS6 bacterium GW2011_GWF1_35_23</name>
    <dbReference type="NCBI Taxonomy" id="1619097"/>
    <lineage>
        <taxon>Bacteria</taxon>
        <taxon>Candidatus Dojkabacteria</taxon>
    </lineage>
</organism>
<evidence type="ECO:0000256" key="1">
    <source>
        <dbReference type="SAM" id="Phobius"/>
    </source>
</evidence>
<feature type="transmembrane region" description="Helical" evidence="1">
    <location>
        <begin position="12"/>
        <end position="32"/>
    </location>
</feature>
<proteinExistence type="predicted"/>
<evidence type="ECO:0000313" key="2">
    <source>
        <dbReference type="EMBL" id="KKP75104.1"/>
    </source>
</evidence>